<reference evidence="1 2" key="1">
    <citation type="submission" date="2018-06" db="EMBL/GenBank/DDBJ databases">
        <title>Genome Sequence of the Brown Rot Fungal Pathogen Monilinia fructigena.</title>
        <authorList>
            <person name="Landi L."/>
            <person name="De Miccolis Angelini R.M."/>
            <person name="Pollastro S."/>
            <person name="Abate D."/>
            <person name="Faretra F."/>
            <person name="Romanazzi G."/>
        </authorList>
    </citation>
    <scope>NUCLEOTIDE SEQUENCE [LARGE SCALE GENOMIC DNA]</scope>
    <source>
        <strain evidence="1 2">Mfrg269</strain>
    </source>
</reference>
<evidence type="ECO:0000313" key="1">
    <source>
        <dbReference type="EMBL" id="RAL68092.1"/>
    </source>
</evidence>
<accession>A0A395J6H1</accession>
<sequence length="82" mass="8603">MEFIPYFHVLSTAGSNTPYIELVINSSIVLSDQPTHYGLGSLVSTYISSVSYTSRGSSSTGTATMATLSPSLCRVSCTSSLA</sequence>
<protein>
    <submittedName>
        <fullName evidence="1">Uncharacterized protein</fullName>
    </submittedName>
</protein>
<dbReference type="Proteomes" id="UP000249056">
    <property type="component" value="Unassembled WGS sequence"/>
</dbReference>
<comment type="caution">
    <text evidence="1">The sequence shown here is derived from an EMBL/GenBank/DDBJ whole genome shotgun (WGS) entry which is preliminary data.</text>
</comment>
<keyword evidence="2" id="KW-1185">Reference proteome</keyword>
<dbReference type="AlphaFoldDB" id="A0A395J6H1"/>
<dbReference type="EMBL" id="QKRW01000002">
    <property type="protein sequence ID" value="RAL68092.1"/>
    <property type="molecule type" value="Genomic_DNA"/>
</dbReference>
<proteinExistence type="predicted"/>
<evidence type="ECO:0000313" key="2">
    <source>
        <dbReference type="Proteomes" id="UP000249056"/>
    </source>
</evidence>
<gene>
    <name evidence="1" type="ORF">DID88_008810</name>
</gene>
<name>A0A395J6H1_9HELO</name>
<organism evidence="1 2">
    <name type="scientific">Monilinia fructigena</name>
    <dbReference type="NCBI Taxonomy" id="38457"/>
    <lineage>
        <taxon>Eukaryota</taxon>
        <taxon>Fungi</taxon>
        <taxon>Dikarya</taxon>
        <taxon>Ascomycota</taxon>
        <taxon>Pezizomycotina</taxon>
        <taxon>Leotiomycetes</taxon>
        <taxon>Helotiales</taxon>
        <taxon>Sclerotiniaceae</taxon>
        <taxon>Monilinia</taxon>
    </lineage>
</organism>